<dbReference type="Proteomes" id="UP000242381">
    <property type="component" value="Unassembled WGS sequence"/>
</dbReference>
<protein>
    <submittedName>
        <fullName evidence="1">Uncharacterized protein</fullName>
    </submittedName>
</protein>
<accession>A0A1X0RJX1</accession>
<proteinExistence type="predicted"/>
<gene>
    <name evidence="1" type="ORF">BCV71DRAFT_99536</name>
</gene>
<dbReference type="AlphaFoldDB" id="A0A1X0RJX1"/>
<evidence type="ECO:0000313" key="1">
    <source>
        <dbReference type="EMBL" id="ORE12241.1"/>
    </source>
</evidence>
<organism evidence="1 2">
    <name type="scientific">Rhizopus microsporus</name>
    <dbReference type="NCBI Taxonomy" id="58291"/>
    <lineage>
        <taxon>Eukaryota</taxon>
        <taxon>Fungi</taxon>
        <taxon>Fungi incertae sedis</taxon>
        <taxon>Mucoromycota</taxon>
        <taxon>Mucoromycotina</taxon>
        <taxon>Mucoromycetes</taxon>
        <taxon>Mucorales</taxon>
        <taxon>Mucorineae</taxon>
        <taxon>Rhizopodaceae</taxon>
        <taxon>Rhizopus</taxon>
    </lineage>
</organism>
<sequence>MPKHYSNFIKQGNLMKDEVDLKLKKNFPEDTPVFEILVGDNSIIYYILDIIPRKTATEYESNNFNRAPCECFRNGLGVYQSL</sequence>
<reference evidence="1 2" key="1">
    <citation type="journal article" date="2016" name="Proc. Natl. Acad. Sci. U.S.A.">
        <title>Lipid metabolic changes in an early divergent fungus govern the establishment of a mutualistic symbiosis with endobacteria.</title>
        <authorList>
            <person name="Lastovetsky O.A."/>
            <person name="Gaspar M.L."/>
            <person name="Mondo S.J."/>
            <person name="LaButti K.M."/>
            <person name="Sandor L."/>
            <person name="Grigoriev I.V."/>
            <person name="Henry S.A."/>
            <person name="Pawlowska T.E."/>
        </authorList>
    </citation>
    <scope>NUCLEOTIDE SEQUENCE [LARGE SCALE GENOMIC DNA]</scope>
    <source>
        <strain evidence="1 2">ATCC 11559</strain>
    </source>
</reference>
<dbReference type="EMBL" id="KV921758">
    <property type="protein sequence ID" value="ORE12241.1"/>
    <property type="molecule type" value="Genomic_DNA"/>
</dbReference>
<evidence type="ECO:0000313" key="2">
    <source>
        <dbReference type="Proteomes" id="UP000242381"/>
    </source>
</evidence>
<name>A0A1X0RJX1_RHIZD</name>